<dbReference type="EMBL" id="SDLP01000001">
    <property type="protein sequence ID" value="TDL11739.1"/>
    <property type="molecule type" value="Genomic_DNA"/>
</dbReference>
<accession>A0A0J6W1S1</accession>
<evidence type="ECO:0000313" key="5">
    <source>
        <dbReference type="Proteomes" id="UP000294952"/>
    </source>
</evidence>
<dbReference type="EMBL" id="JYNU01000013">
    <property type="protein sequence ID" value="KMO76349.1"/>
    <property type="molecule type" value="Genomic_DNA"/>
</dbReference>
<dbReference type="Gene3D" id="3.10.450.50">
    <property type="match status" value="1"/>
</dbReference>
<dbReference type="RefSeq" id="WP_048423205.1">
    <property type="nucleotide sequence ID" value="NZ_JYNU01000013.1"/>
</dbReference>
<dbReference type="InterPro" id="IPR037401">
    <property type="entry name" value="SnoaL-like"/>
</dbReference>
<evidence type="ECO:0000313" key="4">
    <source>
        <dbReference type="Proteomes" id="UP000036313"/>
    </source>
</evidence>
<dbReference type="SUPFAM" id="SSF54427">
    <property type="entry name" value="NTF2-like"/>
    <property type="match status" value="1"/>
</dbReference>
<dbReference type="AlphaFoldDB" id="A0A0J6W1S1"/>
<organism evidence="2 4">
    <name type="scientific">Mycolicibacterium obuense</name>
    <dbReference type="NCBI Taxonomy" id="1807"/>
    <lineage>
        <taxon>Bacteria</taxon>
        <taxon>Bacillati</taxon>
        <taxon>Actinomycetota</taxon>
        <taxon>Actinomycetes</taxon>
        <taxon>Mycobacteriales</taxon>
        <taxon>Mycobacteriaceae</taxon>
        <taxon>Mycolicibacterium</taxon>
    </lineage>
</organism>
<dbReference type="Proteomes" id="UP000036313">
    <property type="component" value="Unassembled WGS sequence"/>
</dbReference>
<reference evidence="3 5" key="2">
    <citation type="submission" date="2019-01" db="EMBL/GenBank/DDBJ databases">
        <title>High-quality-draft genome sequences of five non-tuberculosis mycobacteriaceae isolated from a nosocomial environment.</title>
        <authorList>
            <person name="Tiago I."/>
            <person name="Alarico S."/>
            <person name="Pereira S.G."/>
            <person name="Coelho C."/>
            <person name="Maranha A."/>
            <person name="Empadinhas N."/>
        </authorList>
    </citation>
    <scope>NUCLEOTIDE SEQUENCE [LARGE SCALE GENOMIC DNA]</scope>
    <source>
        <strain evidence="3 5">22DIII</strain>
    </source>
</reference>
<evidence type="ECO:0000259" key="1">
    <source>
        <dbReference type="Pfam" id="PF12680"/>
    </source>
</evidence>
<evidence type="ECO:0000313" key="2">
    <source>
        <dbReference type="EMBL" id="KMO76349.1"/>
    </source>
</evidence>
<dbReference type="Proteomes" id="UP000294952">
    <property type="component" value="Unassembled WGS sequence"/>
</dbReference>
<sequence>MSTSSIPHPTDATYAAAYSKAWTGDPDHLVDYFAEDGTYTDVAMSGTYRGRDGIQRFHRWMLKFSPDSVIDFCSPAVQEDRLYLEWTWSGSIDKPLRLPSGQFVDAAGRHFSVTGIAACRFDSHGKLTSHRDFWDVGLLVEQIGHQLGVVATANS</sequence>
<proteinExistence type="predicted"/>
<name>A0A0J6W1S1_9MYCO</name>
<gene>
    <name evidence="3" type="ORF">EUA04_01720</name>
    <name evidence="2" type="ORF">MOBUDSM44075_02341</name>
</gene>
<comment type="caution">
    <text evidence="2">The sequence shown here is derived from an EMBL/GenBank/DDBJ whole genome shotgun (WGS) entry which is preliminary data.</text>
</comment>
<reference evidence="2 4" key="1">
    <citation type="journal article" date="2015" name="Genome Biol. Evol.">
        <title>Characterization of Three Mycobacterium spp. with Potential Use in Bioremediation by Genome Sequencing and Comparative Genomics.</title>
        <authorList>
            <person name="Das S."/>
            <person name="Pettersson B.M."/>
            <person name="Behra P.R."/>
            <person name="Ramesh M."/>
            <person name="Dasgupta S."/>
            <person name="Bhattacharya A."/>
            <person name="Kirsebom L.A."/>
        </authorList>
    </citation>
    <scope>NUCLEOTIDE SEQUENCE [LARGE SCALE GENOMIC DNA]</scope>
    <source>
        <strain evidence="2 4">DSM 44075</strain>
    </source>
</reference>
<dbReference type="Pfam" id="PF12680">
    <property type="entry name" value="SnoaL_2"/>
    <property type="match status" value="1"/>
</dbReference>
<dbReference type="PATRIC" id="fig|1807.14.peg.2363"/>
<evidence type="ECO:0000313" key="3">
    <source>
        <dbReference type="EMBL" id="TDL11739.1"/>
    </source>
</evidence>
<dbReference type="InterPro" id="IPR032710">
    <property type="entry name" value="NTF2-like_dom_sf"/>
</dbReference>
<feature type="domain" description="SnoaL-like" evidence="1">
    <location>
        <begin position="21"/>
        <end position="130"/>
    </location>
</feature>
<protein>
    <submittedName>
        <fullName evidence="3">Nuclear transport factor 2 family protein</fullName>
    </submittedName>
    <submittedName>
        <fullName evidence="2">SnoaL-like domain protein</fullName>
    </submittedName>
</protein>